<dbReference type="Proteomes" id="UP001497680">
    <property type="component" value="Unassembled WGS sequence"/>
</dbReference>
<keyword evidence="2" id="KW-1185">Reference proteome</keyword>
<evidence type="ECO:0000313" key="2">
    <source>
        <dbReference type="Proteomes" id="UP001497680"/>
    </source>
</evidence>
<accession>A0ACC0D0L4</accession>
<comment type="caution">
    <text evidence="1">The sequence shown here is derived from an EMBL/GenBank/DDBJ whole genome shotgun (WGS) entry which is preliminary data.</text>
</comment>
<organism evidence="1 2">
    <name type="scientific">Hypoxylon rubiginosum</name>
    <dbReference type="NCBI Taxonomy" id="110542"/>
    <lineage>
        <taxon>Eukaryota</taxon>
        <taxon>Fungi</taxon>
        <taxon>Dikarya</taxon>
        <taxon>Ascomycota</taxon>
        <taxon>Pezizomycotina</taxon>
        <taxon>Sordariomycetes</taxon>
        <taxon>Xylariomycetidae</taxon>
        <taxon>Xylariales</taxon>
        <taxon>Hypoxylaceae</taxon>
        <taxon>Hypoxylon</taxon>
    </lineage>
</organism>
<dbReference type="EMBL" id="MU394317">
    <property type="protein sequence ID" value="KAI6086263.1"/>
    <property type="molecule type" value="Genomic_DNA"/>
</dbReference>
<gene>
    <name evidence="1" type="ORF">F4821DRAFT_260156</name>
</gene>
<protein>
    <submittedName>
        <fullName evidence="1">Uncharacterized protein</fullName>
    </submittedName>
</protein>
<proteinExistence type="predicted"/>
<sequence>MHLPTTFLALISLLRSVGLASASPTTQRTAGSTTAPEAAVSERRWEGMSPGEGSWVLCLHIWRIAATPMPDINDHQAFDKAVRWCAGQYGDEWMAYNRVYVEHQTWDNIFPEPDLVKQAENM</sequence>
<reference evidence="1 2" key="1">
    <citation type="journal article" date="2022" name="New Phytol.">
        <title>Ecological generalism drives hyperdiversity of secondary metabolite gene clusters in xylarialean endophytes.</title>
        <authorList>
            <person name="Franco M.E.E."/>
            <person name="Wisecaver J.H."/>
            <person name="Arnold A.E."/>
            <person name="Ju Y.M."/>
            <person name="Slot J.C."/>
            <person name="Ahrendt S."/>
            <person name="Moore L.P."/>
            <person name="Eastman K.E."/>
            <person name="Scott K."/>
            <person name="Konkel Z."/>
            <person name="Mondo S.J."/>
            <person name="Kuo A."/>
            <person name="Hayes R.D."/>
            <person name="Haridas S."/>
            <person name="Andreopoulos B."/>
            <person name="Riley R."/>
            <person name="LaButti K."/>
            <person name="Pangilinan J."/>
            <person name="Lipzen A."/>
            <person name="Amirebrahimi M."/>
            <person name="Yan J."/>
            <person name="Adam C."/>
            <person name="Keymanesh K."/>
            <person name="Ng V."/>
            <person name="Louie K."/>
            <person name="Northen T."/>
            <person name="Drula E."/>
            <person name="Henrissat B."/>
            <person name="Hsieh H.M."/>
            <person name="Youens-Clark K."/>
            <person name="Lutzoni F."/>
            <person name="Miadlikowska J."/>
            <person name="Eastwood D.C."/>
            <person name="Hamelin R.C."/>
            <person name="Grigoriev I.V."/>
            <person name="U'Ren J.M."/>
        </authorList>
    </citation>
    <scope>NUCLEOTIDE SEQUENCE [LARGE SCALE GENOMIC DNA]</scope>
    <source>
        <strain evidence="1 2">ER1909</strain>
    </source>
</reference>
<evidence type="ECO:0000313" key="1">
    <source>
        <dbReference type="EMBL" id="KAI6086263.1"/>
    </source>
</evidence>
<name>A0ACC0D0L4_9PEZI</name>